<evidence type="ECO:0000313" key="3">
    <source>
        <dbReference type="Proteomes" id="UP001054945"/>
    </source>
</evidence>
<organism evidence="2 3">
    <name type="scientific">Caerostris extrusa</name>
    <name type="common">Bark spider</name>
    <name type="synonym">Caerostris bankana</name>
    <dbReference type="NCBI Taxonomy" id="172846"/>
    <lineage>
        <taxon>Eukaryota</taxon>
        <taxon>Metazoa</taxon>
        <taxon>Ecdysozoa</taxon>
        <taxon>Arthropoda</taxon>
        <taxon>Chelicerata</taxon>
        <taxon>Arachnida</taxon>
        <taxon>Araneae</taxon>
        <taxon>Araneomorphae</taxon>
        <taxon>Entelegynae</taxon>
        <taxon>Araneoidea</taxon>
        <taxon>Araneidae</taxon>
        <taxon>Caerostris</taxon>
    </lineage>
</organism>
<dbReference type="Proteomes" id="UP001054945">
    <property type="component" value="Unassembled WGS sequence"/>
</dbReference>
<gene>
    <name evidence="2" type="ORF">CEXT_72771</name>
</gene>
<feature type="region of interest" description="Disordered" evidence="1">
    <location>
        <begin position="17"/>
        <end position="94"/>
    </location>
</feature>
<evidence type="ECO:0000313" key="2">
    <source>
        <dbReference type="EMBL" id="GIY47614.1"/>
    </source>
</evidence>
<sequence>MLFFIQHRKLPEQGKAETFEMPSLKSLTKPTDKLMQDSRTRGGIDSPVNQRIVTRTSPSLLKKGPSLDQGGQFPVREAIPPPPPLDAPSPILSERREMHFIRCERIRRRWKSSAVRGAFDLGLSKSE</sequence>
<feature type="compositionally biased region" description="Basic and acidic residues" evidence="1">
    <location>
        <begin position="30"/>
        <end position="42"/>
    </location>
</feature>
<comment type="caution">
    <text evidence="2">The sequence shown here is derived from an EMBL/GenBank/DDBJ whole genome shotgun (WGS) entry which is preliminary data.</text>
</comment>
<name>A0AAV4TNH8_CAEEX</name>
<keyword evidence="3" id="KW-1185">Reference proteome</keyword>
<evidence type="ECO:0000256" key="1">
    <source>
        <dbReference type="SAM" id="MobiDB-lite"/>
    </source>
</evidence>
<dbReference type="EMBL" id="BPLR01011602">
    <property type="protein sequence ID" value="GIY47614.1"/>
    <property type="molecule type" value="Genomic_DNA"/>
</dbReference>
<proteinExistence type="predicted"/>
<protein>
    <submittedName>
        <fullName evidence="2">Uncharacterized protein</fullName>
    </submittedName>
</protein>
<feature type="compositionally biased region" description="Polar residues" evidence="1">
    <location>
        <begin position="47"/>
        <end position="59"/>
    </location>
</feature>
<reference evidence="2 3" key="1">
    <citation type="submission" date="2021-06" db="EMBL/GenBank/DDBJ databases">
        <title>Caerostris extrusa draft genome.</title>
        <authorList>
            <person name="Kono N."/>
            <person name="Arakawa K."/>
        </authorList>
    </citation>
    <scope>NUCLEOTIDE SEQUENCE [LARGE SCALE GENOMIC DNA]</scope>
</reference>
<accession>A0AAV4TNH8</accession>
<dbReference type="AlphaFoldDB" id="A0AAV4TNH8"/>